<sequence>MNTHGESFSDINSFEYQNSGLDYFDIIAQRPNMGWDFTESQWGGPQMRYISDPLNYSIKIDLRHMLIVGAMGKAVGNSIEVMQGIRGLDSAYDYQDYYSNELGYKFFEVYGDAIDQNPYLFVTYLKQFLLSSMYRNEISNPNRCDTSSQSRYEN</sequence>
<dbReference type="RefSeq" id="WP_111323119.1">
    <property type="nucleotide sequence ID" value="NZ_QKZT01000029.1"/>
</dbReference>
<protein>
    <submittedName>
        <fullName evidence="1">Uncharacterized protein</fullName>
    </submittedName>
</protein>
<accession>A0A2W7QEC7</accession>
<proteinExistence type="predicted"/>
<evidence type="ECO:0000313" key="2">
    <source>
        <dbReference type="Proteomes" id="UP000248882"/>
    </source>
</evidence>
<organism evidence="1 2">
    <name type="scientific">Algoriphagus chordae</name>
    <dbReference type="NCBI Taxonomy" id="237019"/>
    <lineage>
        <taxon>Bacteria</taxon>
        <taxon>Pseudomonadati</taxon>
        <taxon>Bacteroidota</taxon>
        <taxon>Cytophagia</taxon>
        <taxon>Cytophagales</taxon>
        <taxon>Cyclobacteriaceae</taxon>
        <taxon>Algoriphagus</taxon>
    </lineage>
</organism>
<reference evidence="1 2" key="1">
    <citation type="submission" date="2018-06" db="EMBL/GenBank/DDBJ databases">
        <title>Genomic Encyclopedia of Archaeal and Bacterial Type Strains, Phase II (KMG-II): from individual species to whole genera.</title>
        <authorList>
            <person name="Goeker M."/>
        </authorList>
    </citation>
    <scope>NUCLEOTIDE SEQUENCE [LARGE SCALE GENOMIC DNA]</scope>
    <source>
        <strain evidence="1 2">DSM 19830</strain>
    </source>
</reference>
<dbReference type="AlphaFoldDB" id="A0A2W7QEC7"/>
<name>A0A2W7QEC7_9BACT</name>
<comment type="caution">
    <text evidence="1">The sequence shown here is derived from an EMBL/GenBank/DDBJ whole genome shotgun (WGS) entry which is preliminary data.</text>
</comment>
<gene>
    <name evidence="1" type="ORF">LV85_04208</name>
</gene>
<keyword evidence="2" id="KW-1185">Reference proteome</keyword>
<dbReference type="Proteomes" id="UP000248882">
    <property type="component" value="Unassembled WGS sequence"/>
</dbReference>
<dbReference type="EMBL" id="QKZT01000029">
    <property type="protein sequence ID" value="PZX46874.1"/>
    <property type="molecule type" value="Genomic_DNA"/>
</dbReference>
<evidence type="ECO:0000313" key="1">
    <source>
        <dbReference type="EMBL" id="PZX46874.1"/>
    </source>
</evidence>
<dbReference type="OrthoDB" id="982326at2"/>